<evidence type="ECO:0000259" key="5">
    <source>
        <dbReference type="PROSITE" id="PS50977"/>
    </source>
</evidence>
<proteinExistence type="predicted"/>
<dbReference type="PATRIC" id="fig|1768241.3.peg.49"/>
<dbReference type="RefSeq" id="WP_068239092.1">
    <property type="nucleotide sequence ID" value="NZ_LPUY01000006.1"/>
</dbReference>
<dbReference type="InterPro" id="IPR001647">
    <property type="entry name" value="HTH_TetR"/>
</dbReference>
<dbReference type="SUPFAM" id="SSF46689">
    <property type="entry name" value="Homeodomain-like"/>
    <property type="match status" value="1"/>
</dbReference>
<evidence type="ECO:0000313" key="7">
    <source>
        <dbReference type="Proteomes" id="UP000068382"/>
    </source>
</evidence>
<evidence type="ECO:0000256" key="4">
    <source>
        <dbReference type="PROSITE-ProRule" id="PRU00335"/>
    </source>
</evidence>
<dbReference type="Gene3D" id="1.10.357.10">
    <property type="entry name" value="Tetracycline Repressor, domain 2"/>
    <property type="match status" value="1"/>
</dbReference>
<protein>
    <submittedName>
        <fullName evidence="6">HTH-type transcriptional regulator MtrR</fullName>
    </submittedName>
</protein>
<keyword evidence="1" id="KW-0805">Transcription regulation</keyword>
<dbReference type="AlphaFoldDB" id="A0A132C385"/>
<dbReference type="InterPro" id="IPR050109">
    <property type="entry name" value="HTH-type_TetR-like_transc_reg"/>
</dbReference>
<dbReference type="InterPro" id="IPR009057">
    <property type="entry name" value="Homeodomain-like_sf"/>
</dbReference>
<sequence>MTPKPVLHRNDPDAAPLIGNIKVTRDDWLNLGLDVLIRDGVERVKVLALAEAMGVSRSSFYWYFKSRQDLLDALLERWEQTNTVGLIAQAEAPAARVTGAVLNVFRCIANPGLFNTALDFAVRDWARRSVPVQARMREGDARRVTALTQMFARYGCPPPEAVTRAKVLYYMQLGYDMAEPEESHDYRLAMTPEYLKVFTGQAPTEAELAEFAAYSRQFWQDLSR</sequence>
<evidence type="ECO:0000256" key="1">
    <source>
        <dbReference type="ARBA" id="ARBA00023015"/>
    </source>
</evidence>
<comment type="caution">
    <text evidence="6">The sequence shown here is derived from an EMBL/GenBank/DDBJ whole genome shotgun (WGS) entry which is preliminary data.</text>
</comment>
<dbReference type="GO" id="GO:0003700">
    <property type="term" value="F:DNA-binding transcription factor activity"/>
    <property type="evidence" value="ECO:0007669"/>
    <property type="project" value="TreeGrafter"/>
</dbReference>
<dbReference type="EMBL" id="LPUY01000006">
    <property type="protein sequence ID" value="KUP95063.1"/>
    <property type="molecule type" value="Genomic_DNA"/>
</dbReference>
<dbReference type="PROSITE" id="PS50977">
    <property type="entry name" value="HTH_TETR_2"/>
    <property type="match status" value="1"/>
</dbReference>
<dbReference type="PANTHER" id="PTHR30055:SF234">
    <property type="entry name" value="HTH-TYPE TRANSCRIPTIONAL REGULATOR BETI"/>
    <property type="match status" value="1"/>
</dbReference>
<gene>
    <name evidence="6" type="primary">mtrR</name>
    <name evidence="6" type="ORF">TRIHO_00500</name>
</gene>
<dbReference type="OrthoDB" id="3218408at2"/>
<feature type="DNA-binding region" description="H-T-H motif" evidence="4">
    <location>
        <begin position="45"/>
        <end position="64"/>
    </location>
</feature>
<dbReference type="Pfam" id="PF00440">
    <property type="entry name" value="TetR_N"/>
    <property type="match status" value="1"/>
</dbReference>
<evidence type="ECO:0000256" key="3">
    <source>
        <dbReference type="ARBA" id="ARBA00023163"/>
    </source>
</evidence>
<reference evidence="6 7" key="1">
    <citation type="submission" date="2015-12" db="EMBL/GenBank/DDBJ databases">
        <title>Genome sequence of the marine Rhodobacteraceae strain O3.65, Candidatus Tritonibacter horizontis.</title>
        <authorList>
            <person name="Poehlein A."/>
            <person name="Giebel H.A."/>
            <person name="Voget S."/>
            <person name="Brinkhoff T."/>
        </authorList>
    </citation>
    <scope>NUCLEOTIDE SEQUENCE [LARGE SCALE GENOMIC DNA]</scope>
    <source>
        <strain evidence="6 7">O3.65</strain>
    </source>
</reference>
<organism evidence="6 7">
    <name type="scientific">Tritonibacter horizontis</name>
    <dbReference type="NCBI Taxonomy" id="1768241"/>
    <lineage>
        <taxon>Bacteria</taxon>
        <taxon>Pseudomonadati</taxon>
        <taxon>Pseudomonadota</taxon>
        <taxon>Alphaproteobacteria</taxon>
        <taxon>Rhodobacterales</taxon>
        <taxon>Paracoccaceae</taxon>
        <taxon>Tritonibacter</taxon>
    </lineage>
</organism>
<accession>A0A132C385</accession>
<dbReference type="Proteomes" id="UP000068382">
    <property type="component" value="Unassembled WGS sequence"/>
</dbReference>
<dbReference type="PANTHER" id="PTHR30055">
    <property type="entry name" value="HTH-TYPE TRANSCRIPTIONAL REGULATOR RUTR"/>
    <property type="match status" value="1"/>
</dbReference>
<dbReference type="GO" id="GO:0000976">
    <property type="term" value="F:transcription cis-regulatory region binding"/>
    <property type="evidence" value="ECO:0007669"/>
    <property type="project" value="TreeGrafter"/>
</dbReference>
<keyword evidence="7" id="KW-1185">Reference proteome</keyword>
<evidence type="ECO:0000313" key="6">
    <source>
        <dbReference type="EMBL" id="KUP95063.1"/>
    </source>
</evidence>
<name>A0A132C385_9RHOB</name>
<evidence type="ECO:0000256" key="2">
    <source>
        <dbReference type="ARBA" id="ARBA00023125"/>
    </source>
</evidence>
<feature type="domain" description="HTH tetR-type" evidence="5">
    <location>
        <begin position="22"/>
        <end position="82"/>
    </location>
</feature>
<keyword evidence="3" id="KW-0804">Transcription</keyword>
<keyword evidence="2 4" id="KW-0238">DNA-binding</keyword>